<dbReference type="STRING" id="104102.AtDm6_1604"/>
<feature type="transmembrane region" description="Helical" evidence="1">
    <location>
        <begin position="143"/>
        <end position="164"/>
    </location>
</feature>
<reference evidence="2 3" key="1">
    <citation type="submission" date="2014-06" db="EMBL/GenBank/DDBJ databases">
        <title>Functional and comparative genomic analyses of the Drosophila gut microbiota identify candidate symbiosis factors.</title>
        <authorList>
            <person name="Newell P.D."/>
            <person name="Chaston J.M."/>
            <person name="Douglas A.E."/>
        </authorList>
    </citation>
    <scope>NUCLEOTIDE SEQUENCE [LARGE SCALE GENOMIC DNA]</scope>
    <source>
        <strain evidence="2 3">DmCS_006</strain>
    </source>
</reference>
<keyword evidence="3" id="KW-1185">Reference proteome</keyword>
<proteinExistence type="predicted"/>
<dbReference type="Gene3D" id="3.10.450.160">
    <property type="entry name" value="inner membrane protein cigr"/>
    <property type="match status" value="1"/>
</dbReference>
<protein>
    <recommendedName>
        <fullName evidence="4">Transmembrane protein</fullName>
    </recommendedName>
</protein>
<dbReference type="EMBL" id="JOKM01000057">
    <property type="protein sequence ID" value="KGB23645.1"/>
    <property type="molecule type" value="Genomic_DNA"/>
</dbReference>
<sequence length="190" mass="20804">MPDTPDGSYPTRDEALDYLRRYARYAPPIPRSRKSHEKHVSSLLSTHGGTMTTRLPAALLSACLIMVSTTAYADPPWARGDHDHGGHDHHGEGHGYGHMKHWRKGDYYSGPREQRWMVGDWHRYHGLWAPPSGYYWMQSGGQYLLMAAATGLIAGVVAATVGAVPSAPVGPGYPVAPGYPMAPAYPPPPY</sequence>
<gene>
    <name evidence="2" type="ORF">AtDm6_1604</name>
</gene>
<keyword evidence="1" id="KW-0472">Membrane</keyword>
<keyword evidence="1" id="KW-1133">Transmembrane helix</keyword>
<keyword evidence="1" id="KW-0812">Transmembrane</keyword>
<evidence type="ECO:0000256" key="1">
    <source>
        <dbReference type="SAM" id="Phobius"/>
    </source>
</evidence>
<evidence type="ECO:0000313" key="2">
    <source>
        <dbReference type="EMBL" id="KGB23645.1"/>
    </source>
</evidence>
<evidence type="ECO:0008006" key="4">
    <source>
        <dbReference type="Google" id="ProtNLM"/>
    </source>
</evidence>
<dbReference type="Proteomes" id="UP000029448">
    <property type="component" value="Unassembled WGS sequence"/>
</dbReference>
<comment type="caution">
    <text evidence="2">The sequence shown here is derived from an EMBL/GenBank/DDBJ whole genome shotgun (WGS) entry which is preliminary data.</text>
</comment>
<dbReference type="Pfam" id="PF11776">
    <property type="entry name" value="RcnB"/>
    <property type="match status" value="1"/>
</dbReference>
<accession>A0A094YNK3</accession>
<dbReference type="PATRIC" id="fig|104102.7.peg.1585"/>
<name>A0A094YNK3_9PROT</name>
<dbReference type="AlphaFoldDB" id="A0A094YNK3"/>
<dbReference type="InterPro" id="IPR024572">
    <property type="entry name" value="RcnB"/>
</dbReference>
<evidence type="ECO:0000313" key="3">
    <source>
        <dbReference type="Proteomes" id="UP000029448"/>
    </source>
</evidence>
<dbReference type="RefSeq" id="WP_052051308.1">
    <property type="nucleotide sequence ID" value="NZ_BJVR01000043.1"/>
</dbReference>
<organism evidence="2 3">
    <name type="scientific">Acetobacter tropicalis</name>
    <dbReference type="NCBI Taxonomy" id="104102"/>
    <lineage>
        <taxon>Bacteria</taxon>
        <taxon>Pseudomonadati</taxon>
        <taxon>Pseudomonadota</taxon>
        <taxon>Alphaproteobacteria</taxon>
        <taxon>Acetobacterales</taxon>
        <taxon>Acetobacteraceae</taxon>
        <taxon>Acetobacter</taxon>
    </lineage>
</organism>